<sequence>MEHFIIDNNSVPLRDVGEKENRSQGGQLDCVPKKSSHISRSRTNMTGSDESASPSKKAHRPKSRIPYNRLHSCPRKYISGNQYAFNEDSIAPLSNEKSIAKSVVAPLPKSKSISERVKAPSPNKKSIAESVMALTLNGKSTSESVLYPLPNGKPISESTENSHSHSKPVNDRYRSISAESLDFKGFELKNASKCNVTRMSKSTSETAGMFIDPLPNGESISENVLAPLPSGKSISEEVIAPSPNGKSMAESTEEKSRYRFLSAVSLYIRGFELRKASKLIVKKSGVMIFITRISKSSLVTLGMFSTLFLIWACDFEEPIARIKKAMSDVLNERSRAKC</sequence>
<evidence type="ECO:0000313" key="2">
    <source>
        <dbReference type="EMBL" id="AEB39677.1"/>
    </source>
</evidence>
<dbReference type="EMBL" id="BT126316">
    <property type="protein sequence ID" value="AEB39677.1"/>
    <property type="molecule type" value="mRNA"/>
</dbReference>
<feature type="region of interest" description="Disordered" evidence="1">
    <location>
        <begin position="150"/>
        <end position="170"/>
    </location>
</feature>
<protein>
    <submittedName>
        <fullName evidence="2">MIP29413p</fullName>
    </submittedName>
</protein>
<gene>
    <name evidence="2" type="primary">CG42850-RA</name>
</gene>
<accession>F3YDF5</accession>
<name>F3YDF5_DROME</name>
<proteinExistence type="evidence at transcript level"/>
<feature type="region of interest" description="Disordered" evidence="1">
    <location>
        <begin position="1"/>
        <end position="67"/>
    </location>
</feature>
<feature type="compositionally biased region" description="Polar residues" evidence="1">
    <location>
        <begin position="41"/>
        <end position="54"/>
    </location>
</feature>
<dbReference type="AlphaFoldDB" id="F3YDF5"/>
<feature type="compositionally biased region" description="Basic and acidic residues" evidence="1">
    <location>
        <begin position="160"/>
        <end position="170"/>
    </location>
</feature>
<organism evidence="2">
    <name type="scientific">Drosophila melanogaster</name>
    <name type="common">Fruit fly</name>
    <dbReference type="NCBI Taxonomy" id="7227"/>
    <lineage>
        <taxon>Eukaryota</taxon>
        <taxon>Metazoa</taxon>
        <taxon>Ecdysozoa</taxon>
        <taxon>Arthropoda</taxon>
        <taxon>Hexapoda</taxon>
        <taxon>Insecta</taxon>
        <taxon>Pterygota</taxon>
        <taxon>Neoptera</taxon>
        <taxon>Endopterygota</taxon>
        <taxon>Diptera</taxon>
        <taxon>Brachycera</taxon>
        <taxon>Muscomorpha</taxon>
        <taxon>Ephydroidea</taxon>
        <taxon>Drosophilidae</taxon>
        <taxon>Drosophila</taxon>
        <taxon>Sophophora</taxon>
    </lineage>
</organism>
<reference evidence="2" key="1">
    <citation type="submission" date="2011-04" db="EMBL/GenBank/DDBJ databases">
        <authorList>
            <person name="Carlson J."/>
            <person name="Booth B."/>
            <person name="Frise E."/>
            <person name="Sandler J."/>
            <person name="Wan K."/>
            <person name="Yu C."/>
            <person name="Celniker S."/>
        </authorList>
    </citation>
    <scope>NUCLEOTIDE SEQUENCE</scope>
</reference>
<evidence type="ECO:0000256" key="1">
    <source>
        <dbReference type="SAM" id="MobiDB-lite"/>
    </source>
</evidence>